<dbReference type="AlphaFoldDB" id="A0A9X2WLE0"/>
<keyword evidence="1" id="KW-0472">Membrane</keyword>
<comment type="caution">
    <text evidence="2">The sequence shown here is derived from an EMBL/GenBank/DDBJ whole genome shotgun (WGS) entry which is preliminary data.</text>
</comment>
<dbReference type="InterPro" id="IPR022072">
    <property type="entry name" value="DUF3624"/>
</dbReference>
<feature type="transmembrane region" description="Helical" evidence="1">
    <location>
        <begin position="51"/>
        <end position="73"/>
    </location>
</feature>
<proteinExistence type="predicted"/>
<dbReference type="Proteomes" id="UP001155546">
    <property type="component" value="Unassembled WGS sequence"/>
</dbReference>
<dbReference type="Pfam" id="PF12292">
    <property type="entry name" value="DUF3624"/>
    <property type="match status" value="1"/>
</dbReference>
<accession>A0A9X2WLE0</accession>
<reference evidence="2" key="1">
    <citation type="journal article" date="2023" name="Int. J. Syst. Evol. Microbiol.">
        <title>&lt;i&gt;Shewanella septentrionalis&lt;/i&gt; sp. nov. and &lt;i&gt;Shewanella holmiensis&lt;/i&gt; sp. nov., isolated from Baltic Sea water and sediments.</title>
        <authorList>
            <person name="Martin-Rodriguez A.J."/>
            <person name="Thorell K."/>
            <person name="Joffre E."/>
            <person name="Jensie-Markopoulos S."/>
            <person name="Moore E.R.B."/>
            <person name="Sjoling A."/>
        </authorList>
    </citation>
    <scope>NUCLEOTIDE SEQUENCE</scope>
    <source>
        <strain evidence="2">SP1S2-7</strain>
    </source>
</reference>
<dbReference type="EMBL" id="JAMTCD010000006">
    <property type="protein sequence ID" value="MCT7941415.1"/>
    <property type="molecule type" value="Genomic_DNA"/>
</dbReference>
<protein>
    <submittedName>
        <fullName evidence="2">DUF3624 domain-containing protein</fullName>
    </submittedName>
</protein>
<sequence>MSCHQCEESIFIQKLGRCFRCMAQLSLLSVFCWPLWWWFYAEQPKTVESIALLFFCVAFSGLLLLHLVFWLFYRIRNRANTQHK</sequence>
<name>A0A9X2WLE0_9GAMM</name>
<dbReference type="RefSeq" id="WP_261297823.1">
    <property type="nucleotide sequence ID" value="NZ_JAMTCD010000006.1"/>
</dbReference>
<evidence type="ECO:0000313" key="2">
    <source>
        <dbReference type="EMBL" id="MCT7941415.1"/>
    </source>
</evidence>
<organism evidence="2 3">
    <name type="scientific">Shewanella holmiensis</name>
    <dbReference type="NCBI Taxonomy" id="2952222"/>
    <lineage>
        <taxon>Bacteria</taxon>
        <taxon>Pseudomonadati</taxon>
        <taxon>Pseudomonadota</taxon>
        <taxon>Gammaproteobacteria</taxon>
        <taxon>Alteromonadales</taxon>
        <taxon>Shewanellaceae</taxon>
        <taxon>Shewanella</taxon>
    </lineage>
</organism>
<evidence type="ECO:0000256" key="1">
    <source>
        <dbReference type="SAM" id="Phobius"/>
    </source>
</evidence>
<keyword evidence="1" id="KW-1133">Transmembrane helix</keyword>
<feature type="transmembrane region" description="Helical" evidence="1">
    <location>
        <begin position="21"/>
        <end position="39"/>
    </location>
</feature>
<keyword evidence="1" id="KW-0812">Transmembrane</keyword>
<evidence type="ECO:0000313" key="3">
    <source>
        <dbReference type="Proteomes" id="UP001155546"/>
    </source>
</evidence>
<gene>
    <name evidence="2" type="ORF">NE535_06330</name>
</gene>
<keyword evidence="3" id="KW-1185">Reference proteome</keyword>